<evidence type="ECO:0000313" key="1">
    <source>
        <dbReference type="EMBL" id="TMX02403.1"/>
    </source>
</evidence>
<name>A0A6N2C423_SOLCI</name>
<feature type="non-terminal residue" evidence="1">
    <location>
        <position position="55"/>
    </location>
</feature>
<accession>A0A6N2C423</accession>
<sequence length="55" mass="6358">MNISPSFRTGEDGSEYVGVQHCEKFNRLFTAVYSHQQSMYDGLDRHFVQGNTKFP</sequence>
<protein>
    <submittedName>
        <fullName evidence="1">Uncharacterized protein</fullName>
    </submittedName>
</protein>
<proteinExistence type="predicted"/>
<gene>
    <name evidence="1" type="ORF">EJD97_021699</name>
</gene>
<organism evidence="1">
    <name type="scientific">Solanum chilense</name>
    <name type="common">Tomato</name>
    <name type="synonym">Lycopersicon chilense</name>
    <dbReference type="NCBI Taxonomy" id="4083"/>
    <lineage>
        <taxon>Eukaryota</taxon>
        <taxon>Viridiplantae</taxon>
        <taxon>Streptophyta</taxon>
        <taxon>Embryophyta</taxon>
        <taxon>Tracheophyta</taxon>
        <taxon>Spermatophyta</taxon>
        <taxon>Magnoliopsida</taxon>
        <taxon>eudicotyledons</taxon>
        <taxon>Gunneridae</taxon>
        <taxon>Pentapetalae</taxon>
        <taxon>asterids</taxon>
        <taxon>lamiids</taxon>
        <taxon>Solanales</taxon>
        <taxon>Solanaceae</taxon>
        <taxon>Solanoideae</taxon>
        <taxon>Solaneae</taxon>
        <taxon>Solanum</taxon>
        <taxon>Solanum subgen. Lycopersicon</taxon>
    </lineage>
</organism>
<reference evidence="1" key="1">
    <citation type="submission" date="2019-05" db="EMBL/GenBank/DDBJ databases">
        <title>The de novo reference genome and transcriptome assemblies of the wild tomato species Solanum chilense.</title>
        <authorList>
            <person name="Stam R."/>
            <person name="Nosenko T."/>
            <person name="Hoerger A.C."/>
            <person name="Stephan W."/>
            <person name="Seidel M.A."/>
            <person name="Kuhn J.M.M."/>
            <person name="Haberer G."/>
            <person name="Tellier A."/>
        </authorList>
    </citation>
    <scope>NUCLEOTIDE SEQUENCE</scope>
    <source>
        <tissue evidence="1">Mature leaves</tissue>
    </source>
</reference>
<dbReference type="EMBL" id="RXGB01000669">
    <property type="protein sequence ID" value="TMX02403.1"/>
    <property type="molecule type" value="Genomic_DNA"/>
</dbReference>
<comment type="caution">
    <text evidence="1">The sequence shown here is derived from an EMBL/GenBank/DDBJ whole genome shotgun (WGS) entry which is preliminary data.</text>
</comment>
<dbReference type="AlphaFoldDB" id="A0A6N2C423"/>